<protein>
    <recommendedName>
        <fullName evidence="2">DUF4220 domain-containing protein</fullName>
    </recommendedName>
</protein>
<evidence type="ECO:0000313" key="4">
    <source>
        <dbReference type="Proteomes" id="UP000019116"/>
    </source>
</evidence>
<dbReference type="Proteomes" id="UP000019116">
    <property type="component" value="Chromosome 7A"/>
</dbReference>
<dbReference type="OMA" id="QEWSTIF"/>
<feature type="domain" description="DUF4220" evidence="2">
    <location>
        <begin position="1"/>
        <end position="135"/>
    </location>
</feature>
<dbReference type="AlphaFoldDB" id="A0A3B6RD70"/>
<reference evidence="3" key="1">
    <citation type="submission" date="2018-08" db="EMBL/GenBank/DDBJ databases">
        <authorList>
            <person name="Rossello M."/>
        </authorList>
    </citation>
    <scope>NUCLEOTIDE SEQUENCE [LARGE SCALE GENOMIC DNA]</scope>
    <source>
        <strain evidence="3">cv. Chinese Spring</strain>
    </source>
</reference>
<dbReference type="OrthoDB" id="694930at2759"/>
<dbReference type="Gramene" id="TraesWEE_scaffold_127612_01G000100.1">
    <property type="protein sequence ID" value="TraesWEE_scaffold_127612_01G000100.1"/>
    <property type="gene ID" value="TraesWEE_scaffold_127612_01G000100"/>
</dbReference>
<dbReference type="InterPro" id="IPR025315">
    <property type="entry name" value="DUF4220"/>
</dbReference>
<accession>A0A3B6RD70</accession>
<evidence type="ECO:0000256" key="1">
    <source>
        <dbReference type="SAM" id="Phobius"/>
    </source>
</evidence>
<feature type="transmembrane region" description="Helical" evidence="1">
    <location>
        <begin position="18"/>
        <end position="37"/>
    </location>
</feature>
<keyword evidence="4" id="KW-1185">Reference proteome</keyword>
<keyword evidence="1" id="KW-0472">Membrane</keyword>
<dbReference type="Gramene" id="TraesCS7A02G107000.1">
    <property type="protein sequence ID" value="TraesCS7A02G107000.1.cds1"/>
    <property type="gene ID" value="TraesCS7A02G107000"/>
</dbReference>
<organism evidence="3">
    <name type="scientific">Triticum aestivum</name>
    <name type="common">Wheat</name>
    <dbReference type="NCBI Taxonomy" id="4565"/>
    <lineage>
        <taxon>Eukaryota</taxon>
        <taxon>Viridiplantae</taxon>
        <taxon>Streptophyta</taxon>
        <taxon>Embryophyta</taxon>
        <taxon>Tracheophyta</taxon>
        <taxon>Spermatophyta</taxon>
        <taxon>Magnoliopsida</taxon>
        <taxon>Liliopsida</taxon>
        <taxon>Poales</taxon>
        <taxon>Poaceae</taxon>
        <taxon>BOP clade</taxon>
        <taxon>Pooideae</taxon>
        <taxon>Triticodae</taxon>
        <taxon>Triticeae</taxon>
        <taxon>Triticinae</taxon>
        <taxon>Triticum</taxon>
    </lineage>
</organism>
<dbReference type="Pfam" id="PF13968">
    <property type="entry name" value="DUF4220"/>
    <property type="match status" value="1"/>
</dbReference>
<dbReference type="Pfam" id="PF04578">
    <property type="entry name" value="DUF594"/>
    <property type="match status" value="1"/>
</dbReference>
<name>A0A3B6RD70_WHEAT</name>
<proteinExistence type="predicted"/>
<dbReference type="InterPro" id="IPR007658">
    <property type="entry name" value="DUF594"/>
</dbReference>
<dbReference type="PANTHER" id="PTHR31325">
    <property type="entry name" value="OS01G0798800 PROTEIN-RELATED"/>
    <property type="match status" value="1"/>
</dbReference>
<dbReference type="Gramene" id="TraesCAD_scaffold_116699_01G000100.1">
    <property type="protein sequence ID" value="TraesCAD_scaffold_116699_01G000100.1"/>
    <property type="gene ID" value="TraesCAD_scaffold_116699_01G000100"/>
</dbReference>
<dbReference type="EnsemblPlants" id="TraesCS7A02G107000.1">
    <property type="protein sequence ID" value="TraesCS7A02G107000.1.cds1"/>
    <property type="gene ID" value="TraesCS7A02G107000"/>
</dbReference>
<dbReference type="Gramene" id="TraesROB_scaffold_139302_01G000100.1">
    <property type="protein sequence ID" value="TraesROB_scaffold_139302_01G000100.1"/>
    <property type="gene ID" value="TraesROB_scaffold_139302_01G000100"/>
</dbReference>
<dbReference type="Gramene" id="TraesCS7A03G0253600.1">
    <property type="protein sequence ID" value="TraesCS7A03G0253600.1.CDS1"/>
    <property type="gene ID" value="TraesCS7A03G0253600"/>
</dbReference>
<sequence>MYDIMYTKAAVIHTWPGYIIRLASPPLTLTALLLFFLHSKDGMEGIDITITYALLIGTFLLDVRWLLRALGSSWTYAFLQDTTRCELLKKTLCCRRGCWYGLRRFVLCLDPSRLWRQGECSHRLWSRTMGQHNLLGECTDGTPMSKIGWDDNSKTKSAGVGSLVEELCADIWPHISHAYILRRVPEKDMGPMPPQASDRRRSFSEERRFGAEFDELVITWHIATDIFLLGRTETEQDEHCDTFQKIKALSDYMMFLVAKRPEMLPGLKLHSHYEETRVALEGIKSRCNGCTDSQKLADELGKMQHSYSGLLTNKVLRDAVIYAKLLKKLCLAEHVYQEWSTIFGDVVFEVIISRDDEMKDELERRLLILVPKFKNYARPSDGRVRVGWPLEEVLRNFVLQSWVRLLVLGSIRCSRDSHAKQLGCGGELTTILWILAEHKDIINVTKFTKD</sequence>
<feature type="transmembrane region" description="Helical" evidence="1">
    <location>
        <begin position="49"/>
        <end position="67"/>
    </location>
</feature>
<reference evidence="3" key="2">
    <citation type="submission" date="2018-10" db="UniProtKB">
        <authorList>
            <consortium name="EnsemblPlants"/>
        </authorList>
    </citation>
    <scope>IDENTIFICATION</scope>
</reference>
<evidence type="ECO:0000259" key="2">
    <source>
        <dbReference type="Pfam" id="PF13968"/>
    </source>
</evidence>
<dbReference type="Gramene" id="TraesCLE_scaffold_125872_01G000100.1">
    <property type="protein sequence ID" value="TraesCLE_scaffold_125872_01G000100.1"/>
    <property type="gene ID" value="TraesCLE_scaffold_125872_01G000100"/>
</dbReference>
<evidence type="ECO:0000313" key="3">
    <source>
        <dbReference type="EnsemblPlants" id="TraesCS7A02G107000.1.cds1"/>
    </source>
</evidence>
<dbReference type="STRING" id="4565.A0A3B6RD70"/>
<keyword evidence="1" id="KW-0812">Transmembrane</keyword>
<keyword evidence="1" id="KW-1133">Transmembrane helix</keyword>